<dbReference type="RefSeq" id="WP_249864283.1">
    <property type="nucleotide sequence ID" value="NZ_CP027059.1"/>
</dbReference>
<accession>A0ABY4RJU8</accession>
<keyword evidence="1" id="KW-0732">Signal</keyword>
<evidence type="ECO:0000313" key="2">
    <source>
        <dbReference type="EMBL" id="UQZ82105.1"/>
    </source>
</evidence>
<gene>
    <name evidence="2" type="primary">yesO_4</name>
    <name evidence="2" type="ORF">SK3146_01262</name>
</gene>
<feature type="chain" id="PRO_5045149946" evidence="1">
    <location>
        <begin position="21"/>
        <end position="444"/>
    </location>
</feature>
<dbReference type="Pfam" id="PF01547">
    <property type="entry name" value="SBP_bac_1"/>
    <property type="match status" value="1"/>
</dbReference>
<evidence type="ECO:0000256" key="1">
    <source>
        <dbReference type="SAM" id="SignalP"/>
    </source>
</evidence>
<dbReference type="InterPro" id="IPR050490">
    <property type="entry name" value="Bact_solute-bd_prot1"/>
</dbReference>
<dbReference type="EMBL" id="CP027059">
    <property type="protein sequence ID" value="UQZ82105.1"/>
    <property type="molecule type" value="Genomic_DNA"/>
</dbReference>
<dbReference type="InterPro" id="IPR006059">
    <property type="entry name" value="SBP"/>
</dbReference>
<feature type="signal peptide" evidence="1">
    <location>
        <begin position="1"/>
        <end position="20"/>
    </location>
</feature>
<evidence type="ECO:0000313" key="3">
    <source>
        <dbReference type="Proteomes" id="UP001057134"/>
    </source>
</evidence>
<sequence length="444" mass="49009">MLFKKGLTAGVSALLAVSLAACGGSDGGHKEAAKGDAVNNASKEKVTLRFAYWGGELRNKKYTQTIADFEKKYPNIKIEQEFADSNPYYDKLAVQAAGGNMPDVMSLQVTRYMDYANRNQLLPLDDYIQSKTIDVSDFTQKMIDAGKADGKIVMVANGNTSKSLFYNADLLKKYNVQPPKFDISWEEFAAKGAEYKKAVNNPDLYFVEDPSGIDAGKEIFGYFLRQKGKDVYSKDGKLGFEKQDMIEWFQYWDKLRKEGIIPPAALTAEYKGKSHQESMIVKGMVAATLSAGGSSNLPIYQTYMKDQLEFGRVPTNPGGKNGEDIGGLFLAIGAKSKYPKEAALFVNYLINDVDGAKLFKIDVGPSPSKKINEAVKQVLEPAGVKMIEFQQKANEYFSVPNTPPAGNNEIFKQVTVTSEAIAFGKKTIEKAVDDFFNEANKILK</sequence>
<dbReference type="Proteomes" id="UP001057134">
    <property type="component" value="Chromosome"/>
</dbReference>
<reference evidence="2" key="2">
    <citation type="journal article" date="2021" name="J Anim Sci Technol">
        <title>Complete genome sequence of Paenibacillus konkukensis sp. nov. SK3146 as a potential probiotic strain.</title>
        <authorList>
            <person name="Jung H.I."/>
            <person name="Park S."/>
            <person name="Niu K.M."/>
            <person name="Lee S.W."/>
            <person name="Kothari D."/>
            <person name="Yi K.J."/>
            <person name="Kim S.K."/>
        </authorList>
    </citation>
    <scope>NUCLEOTIDE SEQUENCE</scope>
    <source>
        <strain evidence="2">SK3146</strain>
    </source>
</reference>
<dbReference type="Gene3D" id="3.40.190.10">
    <property type="entry name" value="Periplasmic binding protein-like II"/>
    <property type="match status" value="2"/>
</dbReference>
<dbReference type="SUPFAM" id="SSF53850">
    <property type="entry name" value="Periplasmic binding protein-like II"/>
    <property type="match status" value="1"/>
</dbReference>
<reference evidence="2" key="1">
    <citation type="submission" date="2018-02" db="EMBL/GenBank/DDBJ databases">
        <authorList>
            <person name="Kim S.-K."/>
            <person name="Jung H.-I."/>
            <person name="Lee S.-W."/>
        </authorList>
    </citation>
    <scope>NUCLEOTIDE SEQUENCE</scope>
    <source>
        <strain evidence="2">SK3146</strain>
    </source>
</reference>
<protein>
    <submittedName>
        <fullName evidence="2">ABC transporter substrate-binding protein YesO</fullName>
    </submittedName>
</protein>
<proteinExistence type="predicted"/>
<dbReference type="PANTHER" id="PTHR43649">
    <property type="entry name" value="ARABINOSE-BINDING PROTEIN-RELATED"/>
    <property type="match status" value="1"/>
</dbReference>
<keyword evidence="3" id="KW-1185">Reference proteome</keyword>
<organism evidence="2 3">
    <name type="scientific">Paenibacillus konkukensis</name>
    <dbReference type="NCBI Taxonomy" id="2020716"/>
    <lineage>
        <taxon>Bacteria</taxon>
        <taxon>Bacillati</taxon>
        <taxon>Bacillota</taxon>
        <taxon>Bacilli</taxon>
        <taxon>Bacillales</taxon>
        <taxon>Paenibacillaceae</taxon>
        <taxon>Paenibacillus</taxon>
    </lineage>
</organism>
<dbReference type="CDD" id="cd13585">
    <property type="entry name" value="PBP2_TMBP_like"/>
    <property type="match status" value="1"/>
</dbReference>
<dbReference type="PANTHER" id="PTHR43649:SF11">
    <property type="entry name" value="ABC TRANSPORTER SUBSTRATE-BINDING PROTEIN YESO-RELATED"/>
    <property type="match status" value="1"/>
</dbReference>
<name>A0ABY4RJU8_9BACL</name>
<dbReference type="PROSITE" id="PS51257">
    <property type="entry name" value="PROKAR_LIPOPROTEIN"/>
    <property type="match status" value="1"/>
</dbReference>